<gene>
    <name evidence="3" type="ORF">GCM10011534_38340</name>
</gene>
<feature type="transmembrane region" description="Helical" evidence="1">
    <location>
        <begin position="471"/>
        <end position="491"/>
    </location>
</feature>
<keyword evidence="1" id="KW-0812">Transmembrane</keyword>
<sequence length="507" mass="53261">MELLGNLALGLSVAGSLAGLGYCLLGVTLGTLVGVLPGIGTMATLAMLLPITYHLEPNYALIMLAGIYYGAAYGGSTASILLNLPGTATSAVTGIDGYPMSRKGQAGVALFMTAIASFVGSMFGVVLLSLFSVPLARVALQFGPQEYFSLMFLGLIAAALIGSGRSIRSLAAVTLGLALGLVGLDLNSGVARFAFGMPELFDGLSLVAVAIGLFGLPEIIANAGRIINTPPEAKTISFRSMLPSREQWRRSRMPMVRGSGIGAFFGALPGTGGVVATFISYATEKKLSRHPEEFGKGAIEGIAAPEAANNSAVQAAFIPTLSLGIPGDPVMAIMLGVMMVHGILPGPNVIAGNPDLFWGLVMSFVIGNIFLLVLNLPLIGIWVKILSIPYHLLFPVIVAFVCIGIYSVNFQVMDLYVLLFFGFLGWGMKSLNFEVAPLLLGFVLGPMMEENFRRALIVSNGEVSTFLTRPISGVIMVVSLAIIAWFVVAGLRHVAGRGRRTSENQNA</sequence>
<evidence type="ECO:0000259" key="2">
    <source>
        <dbReference type="Pfam" id="PF01970"/>
    </source>
</evidence>
<feature type="transmembrane region" description="Helical" evidence="1">
    <location>
        <begin position="259"/>
        <end position="282"/>
    </location>
</feature>
<dbReference type="AlphaFoldDB" id="A0A917WLB8"/>
<evidence type="ECO:0000313" key="4">
    <source>
        <dbReference type="Proteomes" id="UP000649829"/>
    </source>
</evidence>
<dbReference type="PANTHER" id="PTHR35342:SF5">
    <property type="entry name" value="TRICARBOXYLIC TRANSPORT PROTEIN"/>
    <property type="match status" value="1"/>
</dbReference>
<keyword evidence="1" id="KW-0472">Membrane</keyword>
<evidence type="ECO:0000313" key="3">
    <source>
        <dbReference type="EMBL" id="GGM12557.1"/>
    </source>
</evidence>
<evidence type="ECO:0000256" key="1">
    <source>
        <dbReference type="SAM" id="Phobius"/>
    </source>
</evidence>
<organism evidence="3 4">
    <name type="scientific">Pseudooceanicola nanhaiensis</name>
    <dbReference type="NCBI Taxonomy" id="375761"/>
    <lineage>
        <taxon>Bacteria</taxon>
        <taxon>Pseudomonadati</taxon>
        <taxon>Pseudomonadota</taxon>
        <taxon>Alphaproteobacteria</taxon>
        <taxon>Rhodobacterales</taxon>
        <taxon>Paracoccaceae</taxon>
        <taxon>Pseudooceanicola</taxon>
    </lineage>
</organism>
<name>A0A917WLB8_9RHOB</name>
<keyword evidence="4" id="KW-1185">Reference proteome</keyword>
<dbReference type="EMBL" id="BMLF01000004">
    <property type="protein sequence ID" value="GGM12557.1"/>
    <property type="molecule type" value="Genomic_DNA"/>
</dbReference>
<feature type="transmembrane region" description="Helical" evidence="1">
    <location>
        <begin position="357"/>
        <end position="382"/>
    </location>
</feature>
<feature type="transmembrane region" description="Helical" evidence="1">
    <location>
        <begin position="203"/>
        <end position="221"/>
    </location>
</feature>
<dbReference type="RefSeq" id="WP_036540161.1">
    <property type="nucleotide sequence ID" value="NZ_BMLF01000004.1"/>
</dbReference>
<feature type="transmembrane region" description="Helical" evidence="1">
    <location>
        <begin position="330"/>
        <end position="350"/>
    </location>
</feature>
<feature type="domain" description="DUF112" evidence="2">
    <location>
        <begin position="20"/>
        <end position="440"/>
    </location>
</feature>
<feature type="transmembrane region" description="Helical" evidence="1">
    <location>
        <begin position="59"/>
        <end position="82"/>
    </location>
</feature>
<proteinExistence type="predicted"/>
<dbReference type="PANTHER" id="PTHR35342">
    <property type="entry name" value="TRICARBOXYLIC TRANSPORT PROTEIN"/>
    <property type="match status" value="1"/>
</dbReference>
<reference evidence="3" key="2">
    <citation type="submission" date="2020-09" db="EMBL/GenBank/DDBJ databases">
        <authorList>
            <person name="Sun Q."/>
            <person name="Zhou Y."/>
        </authorList>
    </citation>
    <scope>NUCLEOTIDE SEQUENCE</scope>
    <source>
        <strain evidence="3">CGMCC 1.6293</strain>
    </source>
</reference>
<dbReference type="InterPro" id="IPR002823">
    <property type="entry name" value="DUF112_TM"/>
</dbReference>
<dbReference type="Proteomes" id="UP000649829">
    <property type="component" value="Unassembled WGS sequence"/>
</dbReference>
<accession>A0A917WLB8</accession>
<feature type="transmembrane region" description="Helical" evidence="1">
    <location>
        <begin position="108"/>
        <end position="135"/>
    </location>
</feature>
<protein>
    <recommendedName>
        <fullName evidence="2">DUF112 domain-containing protein</fullName>
    </recommendedName>
</protein>
<feature type="transmembrane region" description="Helical" evidence="1">
    <location>
        <begin position="415"/>
        <end position="444"/>
    </location>
</feature>
<reference evidence="3" key="1">
    <citation type="journal article" date="2014" name="Int. J. Syst. Evol. Microbiol.">
        <title>Complete genome sequence of Corynebacterium casei LMG S-19264T (=DSM 44701T), isolated from a smear-ripened cheese.</title>
        <authorList>
            <consortium name="US DOE Joint Genome Institute (JGI-PGF)"/>
            <person name="Walter F."/>
            <person name="Albersmeier A."/>
            <person name="Kalinowski J."/>
            <person name="Ruckert C."/>
        </authorList>
    </citation>
    <scope>NUCLEOTIDE SEQUENCE</scope>
    <source>
        <strain evidence="3">CGMCC 1.6293</strain>
    </source>
</reference>
<feature type="transmembrane region" description="Helical" evidence="1">
    <location>
        <begin position="388"/>
        <end position="408"/>
    </location>
</feature>
<comment type="caution">
    <text evidence="3">The sequence shown here is derived from an EMBL/GenBank/DDBJ whole genome shotgun (WGS) entry which is preliminary data.</text>
</comment>
<feature type="transmembrane region" description="Helical" evidence="1">
    <location>
        <begin position="170"/>
        <end position="191"/>
    </location>
</feature>
<feature type="transmembrane region" description="Helical" evidence="1">
    <location>
        <begin position="32"/>
        <end position="53"/>
    </location>
</feature>
<feature type="transmembrane region" description="Helical" evidence="1">
    <location>
        <begin position="147"/>
        <end position="163"/>
    </location>
</feature>
<feature type="transmembrane region" description="Helical" evidence="1">
    <location>
        <begin position="6"/>
        <end position="25"/>
    </location>
</feature>
<dbReference type="Pfam" id="PF01970">
    <property type="entry name" value="TctA"/>
    <property type="match status" value="1"/>
</dbReference>
<keyword evidence="1" id="KW-1133">Transmembrane helix</keyword>